<feature type="transmembrane region" description="Helical" evidence="1">
    <location>
        <begin position="20"/>
        <end position="40"/>
    </location>
</feature>
<keyword evidence="1" id="KW-0472">Membrane</keyword>
<keyword evidence="3" id="KW-1185">Reference proteome</keyword>
<gene>
    <name evidence="2" type="ORF">MKQ68_06580</name>
</gene>
<feature type="transmembrane region" description="Helical" evidence="1">
    <location>
        <begin position="46"/>
        <end position="64"/>
    </location>
</feature>
<name>A0ABY6J504_9BACT</name>
<evidence type="ECO:0000313" key="2">
    <source>
        <dbReference type="EMBL" id="UYQ94755.1"/>
    </source>
</evidence>
<dbReference type="RefSeq" id="WP_264282601.1">
    <property type="nucleotide sequence ID" value="NZ_CP107006.1"/>
</dbReference>
<evidence type="ECO:0000313" key="3">
    <source>
        <dbReference type="Proteomes" id="UP001162741"/>
    </source>
</evidence>
<dbReference type="Proteomes" id="UP001162741">
    <property type="component" value="Chromosome"/>
</dbReference>
<organism evidence="2 3">
    <name type="scientific">Chitinophaga horti</name>
    <dbReference type="NCBI Taxonomy" id="2920382"/>
    <lineage>
        <taxon>Bacteria</taxon>
        <taxon>Pseudomonadati</taxon>
        <taxon>Bacteroidota</taxon>
        <taxon>Chitinophagia</taxon>
        <taxon>Chitinophagales</taxon>
        <taxon>Chitinophagaceae</taxon>
        <taxon>Chitinophaga</taxon>
    </lineage>
</organism>
<proteinExistence type="predicted"/>
<accession>A0ABY6J504</accession>
<dbReference type="EMBL" id="CP107006">
    <property type="protein sequence ID" value="UYQ94755.1"/>
    <property type="molecule type" value="Genomic_DNA"/>
</dbReference>
<feature type="transmembrane region" description="Helical" evidence="1">
    <location>
        <begin position="99"/>
        <end position="116"/>
    </location>
</feature>
<keyword evidence="1" id="KW-0812">Transmembrane</keyword>
<protein>
    <recommendedName>
        <fullName evidence="4">PH domain-containing protein</fullName>
    </recommendedName>
</protein>
<keyword evidence="1" id="KW-1133">Transmembrane helix</keyword>
<evidence type="ECO:0008006" key="4">
    <source>
        <dbReference type="Google" id="ProtNLM"/>
    </source>
</evidence>
<reference evidence="2" key="1">
    <citation type="submission" date="2022-10" db="EMBL/GenBank/DDBJ databases">
        <title>Chitinophaga sp. nov., isolated from soil.</title>
        <authorList>
            <person name="Jeon C.O."/>
        </authorList>
    </citation>
    <scope>NUCLEOTIDE SEQUENCE</scope>
    <source>
        <strain evidence="2">R8</strain>
    </source>
</reference>
<evidence type="ECO:0000256" key="1">
    <source>
        <dbReference type="SAM" id="Phobius"/>
    </source>
</evidence>
<sequence length="200" mass="22526">MHKFRILHPNAVTRLRLQPVMHGMVGVLFLFNAIGGYRMAQPNWGLVGLFIVAGLASLALPFQLRKVRKFAEVNTLARLVQAFLLLSGCLFFLSHMIPFIAFLLLCAGIGIAYIGYAEYKILQPAYAVLDTSGVSLPTIFAKKLYPWNELNNVVLRNELFTLDFKNNKLMQLEVLDEMGPVEAAEINDFCEHRLGKRADQ</sequence>